<evidence type="ECO:0000313" key="1">
    <source>
        <dbReference type="EMBL" id="OXA56144.1"/>
    </source>
</evidence>
<dbReference type="EMBL" id="LNIX01000004">
    <property type="protein sequence ID" value="OXA56144.1"/>
    <property type="molecule type" value="Genomic_DNA"/>
</dbReference>
<dbReference type="Pfam" id="PF07994">
    <property type="entry name" value="NAD_binding_5"/>
    <property type="match status" value="1"/>
</dbReference>
<dbReference type="GO" id="GO:0008654">
    <property type="term" value="P:phospholipid biosynthetic process"/>
    <property type="evidence" value="ECO:0007669"/>
    <property type="project" value="InterPro"/>
</dbReference>
<dbReference type="OrthoDB" id="2887at2759"/>
<dbReference type="InterPro" id="IPR002587">
    <property type="entry name" value="Myo-inos-1-P_Synthase"/>
</dbReference>
<gene>
    <name evidence="1" type="ORF">Fcan01_08617</name>
</gene>
<dbReference type="STRING" id="158441.A0A226EGE9"/>
<comment type="caution">
    <text evidence="1">The sequence shown here is derived from an EMBL/GenBank/DDBJ whole genome shotgun (WGS) entry which is preliminary data.</text>
</comment>
<keyword evidence="2" id="KW-1185">Reference proteome</keyword>
<dbReference type="GO" id="GO:0006021">
    <property type="term" value="P:inositol biosynthetic process"/>
    <property type="evidence" value="ECO:0007669"/>
    <property type="project" value="InterPro"/>
</dbReference>
<organism evidence="1 2">
    <name type="scientific">Folsomia candida</name>
    <name type="common">Springtail</name>
    <dbReference type="NCBI Taxonomy" id="158441"/>
    <lineage>
        <taxon>Eukaryota</taxon>
        <taxon>Metazoa</taxon>
        <taxon>Ecdysozoa</taxon>
        <taxon>Arthropoda</taxon>
        <taxon>Hexapoda</taxon>
        <taxon>Collembola</taxon>
        <taxon>Entomobryomorpha</taxon>
        <taxon>Isotomoidea</taxon>
        <taxon>Isotomidae</taxon>
        <taxon>Proisotominae</taxon>
        <taxon>Folsomia</taxon>
    </lineage>
</organism>
<dbReference type="PANTHER" id="PTHR11510">
    <property type="entry name" value="MYO-INOSITOL-1 PHOSPHATE SYNTHASE"/>
    <property type="match status" value="1"/>
</dbReference>
<dbReference type="InterPro" id="IPR036291">
    <property type="entry name" value="NAD(P)-bd_dom_sf"/>
</dbReference>
<dbReference type="Gene3D" id="3.40.50.720">
    <property type="entry name" value="NAD(P)-binding Rossmann-like Domain"/>
    <property type="match status" value="1"/>
</dbReference>
<accession>A0A226EGE9</accession>
<dbReference type="GO" id="GO:0004512">
    <property type="term" value="F:inositol-3-phosphate synthase activity"/>
    <property type="evidence" value="ECO:0007669"/>
    <property type="project" value="InterPro"/>
</dbReference>
<name>A0A226EGE9_FOLCA</name>
<proteinExistence type="predicted"/>
<dbReference type="AlphaFoldDB" id="A0A226EGE9"/>
<protein>
    <submittedName>
        <fullName evidence="1">Inositol-3-phosphate synthase 1</fullName>
    </submittedName>
</protein>
<evidence type="ECO:0000313" key="2">
    <source>
        <dbReference type="Proteomes" id="UP000198287"/>
    </source>
</evidence>
<dbReference type="SUPFAM" id="SSF51735">
    <property type="entry name" value="NAD(P)-binding Rossmann-fold domains"/>
    <property type="match status" value="1"/>
</dbReference>
<sequence length="293" mass="32575">MVLIKVNSSKVTYGEDIIRSEYSYESSQVQEGPDGSFTVTPYNVEMKVKTGAKVPKTGLMFVGWGGNNGTTFTGMCLANKNKLSWESKRGHHTADFLGSVSQIGTFPLGLNAAGEEVFVPVRHLLPLLDPTSMEIDGWDISSMNLADGMKRAGVFEWSLQEQLRPMMASLVPRKAVFFQDFVAANQADRVDNVIPGTKWEQLEQLRRDIRDFKAKKSLEKVIIMWVGNTERFAELAKGLNDTWANLEMAIKAGAHEISPSTFAPSSTVPRRTPWSPACWNSPRRKRSSLLATT</sequence>
<reference evidence="1 2" key="1">
    <citation type="submission" date="2015-12" db="EMBL/GenBank/DDBJ databases">
        <title>The genome of Folsomia candida.</title>
        <authorList>
            <person name="Faddeeva A."/>
            <person name="Derks M.F."/>
            <person name="Anvar Y."/>
            <person name="Smit S."/>
            <person name="Van Straalen N."/>
            <person name="Roelofs D."/>
        </authorList>
    </citation>
    <scope>NUCLEOTIDE SEQUENCE [LARGE SCALE GENOMIC DNA]</scope>
    <source>
        <strain evidence="1 2">VU population</strain>
        <tissue evidence="1">Whole body</tissue>
    </source>
</reference>
<dbReference type="Proteomes" id="UP000198287">
    <property type="component" value="Unassembled WGS sequence"/>
</dbReference>